<dbReference type="AlphaFoldDB" id="A0A9P6IVV0"/>
<dbReference type="OrthoDB" id="8028076at2759"/>
<sequence>MRHITLVFGIAASILLPMIVASEVPDSGSTDFTEDSNTPNTDCSLNCIKIYKPVCAEPVCNGGSPYVPYSKFSNSCELRVYNCLNLKCKFKEVADKTRCYFTEDQPVA</sequence>
<evidence type="ECO:0000313" key="3">
    <source>
        <dbReference type="Proteomes" id="UP000738359"/>
    </source>
</evidence>
<proteinExistence type="predicted"/>
<organism evidence="2 3">
    <name type="scientific">Mortierella alpina</name>
    <name type="common">Oleaginous fungus</name>
    <name type="synonym">Mortierella renispora</name>
    <dbReference type="NCBI Taxonomy" id="64518"/>
    <lineage>
        <taxon>Eukaryota</taxon>
        <taxon>Fungi</taxon>
        <taxon>Fungi incertae sedis</taxon>
        <taxon>Mucoromycota</taxon>
        <taxon>Mortierellomycotina</taxon>
        <taxon>Mortierellomycetes</taxon>
        <taxon>Mortierellales</taxon>
        <taxon>Mortierellaceae</taxon>
        <taxon>Mortierella</taxon>
    </lineage>
</organism>
<dbReference type="Gene3D" id="3.30.60.30">
    <property type="match status" value="1"/>
</dbReference>
<gene>
    <name evidence="2" type="ORF">BGZ70_001495</name>
</gene>
<evidence type="ECO:0008006" key="4">
    <source>
        <dbReference type="Google" id="ProtNLM"/>
    </source>
</evidence>
<comment type="caution">
    <text evidence="2">The sequence shown here is derived from an EMBL/GenBank/DDBJ whole genome shotgun (WGS) entry which is preliminary data.</text>
</comment>
<evidence type="ECO:0000256" key="1">
    <source>
        <dbReference type="SAM" id="SignalP"/>
    </source>
</evidence>
<keyword evidence="3" id="KW-1185">Reference proteome</keyword>
<name>A0A9P6IVV0_MORAP</name>
<feature type="signal peptide" evidence="1">
    <location>
        <begin position="1"/>
        <end position="21"/>
    </location>
</feature>
<dbReference type="Proteomes" id="UP000738359">
    <property type="component" value="Unassembled WGS sequence"/>
</dbReference>
<reference evidence="2" key="1">
    <citation type="journal article" date="2020" name="Fungal Divers.">
        <title>Resolving the Mortierellaceae phylogeny through synthesis of multi-gene phylogenetics and phylogenomics.</title>
        <authorList>
            <person name="Vandepol N."/>
            <person name="Liber J."/>
            <person name="Desiro A."/>
            <person name="Na H."/>
            <person name="Kennedy M."/>
            <person name="Barry K."/>
            <person name="Grigoriev I.V."/>
            <person name="Miller A.N."/>
            <person name="O'Donnell K."/>
            <person name="Stajich J.E."/>
            <person name="Bonito G."/>
        </authorList>
    </citation>
    <scope>NUCLEOTIDE SEQUENCE</scope>
    <source>
        <strain evidence="2">CK1249</strain>
    </source>
</reference>
<protein>
    <recommendedName>
        <fullName evidence="4">Kazal-like domain-containing protein</fullName>
    </recommendedName>
</protein>
<accession>A0A9P6IVV0</accession>
<feature type="chain" id="PRO_5040242925" description="Kazal-like domain-containing protein" evidence="1">
    <location>
        <begin position="22"/>
        <end position="108"/>
    </location>
</feature>
<evidence type="ECO:0000313" key="2">
    <source>
        <dbReference type="EMBL" id="KAF9950137.1"/>
    </source>
</evidence>
<dbReference type="EMBL" id="JAAAHY010001337">
    <property type="protein sequence ID" value="KAF9950137.1"/>
    <property type="molecule type" value="Genomic_DNA"/>
</dbReference>
<keyword evidence="1" id="KW-0732">Signal</keyword>